<feature type="domain" description="Vacuolar protein sorting-associated protein 54 N-terminal" evidence="4">
    <location>
        <begin position="73"/>
        <end position="133"/>
    </location>
</feature>
<evidence type="ECO:0000256" key="3">
    <source>
        <dbReference type="ARBA" id="ARBA00023054"/>
    </source>
</evidence>
<gene>
    <name evidence="5" type="ORF">OESDEN_18599</name>
</gene>
<accession>A0A0B1S8V8</accession>
<dbReference type="GO" id="GO:0000149">
    <property type="term" value="F:SNARE binding"/>
    <property type="evidence" value="ECO:0007669"/>
    <property type="project" value="TreeGrafter"/>
</dbReference>
<proteinExistence type="predicted"/>
<evidence type="ECO:0000259" key="4">
    <source>
        <dbReference type="Pfam" id="PF10475"/>
    </source>
</evidence>
<dbReference type="GO" id="GO:0032456">
    <property type="term" value="P:endocytic recycling"/>
    <property type="evidence" value="ECO:0007669"/>
    <property type="project" value="InterPro"/>
</dbReference>
<evidence type="ECO:0000256" key="1">
    <source>
        <dbReference type="ARBA" id="ARBA00022448"/>
    </source>
</evidence>
<dbReference type="Proteomes" id="UP000053660">
    <property type="component" value="Unassembled WGS sequence"/>
</dbReference>
<reference evidence="5 6" key="1">
    <citation type="submission" date="2014-03" db="EMBL/GenBank/DDBJ databases">
        <title>Draft genome of the hookworm Oesophagostomum dentatum.</title>
        <authorList>
            <person name="Mitreva M."/>
        </authorList>
    </citation>
    <scope>NUCLEOTIDE SEQUENCE [LARGE SCALE GENOMIC DNA]</scope>
    <source>
        <strain evidence="5 6">OD-Hann</strain>
    </source>
</reference>
<dbReference type="InterPro" id="IPR019515">
    <property type="entry name" value="VPS54_N"/>
</dbReference>
<dbReference type="GO" id="GO:0042147">
    <property type="term" value="P:retrograde transport, endosome to Golgi"/>
    <property type="evidence" value="ECO:0007669"/>
    <property type="project" value="InterPro"/>
</dbReference>
<dbReference type="InterPro" id="IPR040047">
    <property type="entry name" value="VPS50"/>
</dbReference>
<keyword evidence="2" id="KW-0653">Protein transport</keyword>
<dbReference type="OrthoDB" id="5869538at2759"/>
<keyword evidence="6" id="KW-1185">Reference proteome</keyword>
<dbReference type="AlphaFoldDB" id="A0A0B1S8V8"/>
<name>A0A0B1S8V8_OESDE</name>
<keyword evidence="3" id="KW-0175">Coiled coil</keyword>
<dbReference type="GO" id="GO:1990745">
    <property type="term" value="C:EARP complex"/>
    <property type="evidence" value="ECO:0007669"/>
    <property type="project" value="InterPro"/>
</dbReference>
<organism evidence="5 6">
    <name type="scientific">Oesophagostomum dentatum</name>
    <name type="common">Nodular worm</name>
    <dbReference type="NCBI Taxonomy" id="61180"/>
    <lineage>
        <taxon>Eukaryota</taxon>
        <taxon>Metazoa</taxon>
        <taxon>Ecdysozoa</taxon>
        <taxon>Nematoda</taxon>
        <taxon>Chromadorea</taxon>
        <taxon>Rhabditida</taxon>
        <taxon>Rhabditina</taxon>
        <taxon>Rhabditomorpha</taxon>
        <taxon>Strongyloidea</taxon>
        <taxon>Strongylidae</taxon>
        <taxon>Oesophagostomum</taxon>
    </lineage>
</organism>
<evidence type="ECO:0000313" key="5">
    <source>
        <dbReference type="EMBL" id="KHJ81713.1"/>
    </source>
</evidence>
<protein>
    <recommendedName>
        <fullName evidence="4">Vacuolar protein sorting-associated protein 54 N-terminal domain-containing protein</fullName>
    </recommendedName>
</protein>
<evidence type="ECO:0000256" key="2">
    <source>
        <dbReference type="ARBA" id="ARBA00022927"/>
    </source>
</evidence>
<dbReference type="GO" id="GO:0015031">
    <property type="term" value="P:protein transport"/>
    <property type="evidence" value="ECO:0007669"/>
    <property type="project" value="UniProtKB-KW"/>
</dbReference>
<dbReference type="EMBL" id="KN586427">
    <property type="protein sequence ID" value="KHJ81713.1"/>
    <property type="molecule type" value="Genomic_DNA"/>
</dbReference>
<dbReference type="PANTHER" id="PTHR13258:SF0">
    <property type="entry name" value="SYNDETIN"/>
    <property type="match status" value="1"/>
</dbReference>
<keyword evidence="1" id="KW-0813">Transport</keyword>
<sequence>MEKFKSSLSKTLKDLGSSFSEDVNMDDMSEYILSPYTGASSSFSADTSAELACEKIPARNAIQSTPTSDDDVIDNIDASYFIEDDFDAIDYELKKLPGIDLLLEDVIRERTLLKSQLQVVSRKISTLIMEKVSYGHRGYIILHFCSLVSPSYGSQLEDLDDIRDSLKELICLIRTIRRYVS</sequence>
<dbReference type="Pfam" id="PF10475">
    <property type="entry name" value="Vps54_N"/>
    <property type="match status" value="1"/>
</dbReference>
<dbReference type="GO" id="GO:0005829">
    <property type="term" value="C:cytosol"/>
    <property type="evidence" value="ECO:0007669"/>
    <property type="project" value="GOC"/>
</dbReference>
<dbReference type="PANTHER" id="PTHR13258">
    <property type="entry name" value="SYNDETIN"/>
    <property type="match status" value="1"/>
</dbReference>
<evidence type="ECO:0000313" key="6">
    <source>
        <dbReference type="Proteomes" id="UP000053660"/>
    </source>
</evidence>